<dbReference type="EMBL" id="CAMAPF010000964">
    <property type="protein sequence ID" value="CAH9131087.1"/>
    <property type="molecule type" value="Genomic_DNA"/>
</dbReference>
<organism evidence="1 2">
    <name type="scientific">Cuscuta epithymum</name>
    <dbReference type="NCBI Taxonomy" id="186058"/>
    <lineage>
        <taxon>Eukaryota</taxon>
        <taxon>Viridiplantae</taxon>
        <taxon>Streptophyta</taxon>
        <taxon>Embryophyta</taxon>
        <taxon>Tracheophyta</taxon>
        <taxon>Spermatophyta</taxon>
        <taxon>Magnoliopsida</taxon>
        <taxon>eudicotyledons</taxon>
        <taxon>Gunneridae</taxon>
        <taxon>Pentapetalae</taxon>
        <taxon>asterids</taxon>
        <taxon>lamiids</taxon>
        <taxon>Solanales</taxon>
        <taxon>Convolvulaceae</taxon>
        <taxon>Cuscuteae</taxon>
        <taxon>Cuscuta</taxon>
        <taxon>Cuscuta subgen. Cuscuta</taxon>
    </lineage>
</organism>
<sequence length="173" mass="18971">MLLTDLIGILDRFSKRTAFQITQPITRKHSASPGDQTVSSAATPARFPDHLYVRAKIQTQPKARRVDVLFQLRCCVMSSTRKNGKLPWRKRRGVLEERKKLKTDGVIGTTLDILDGATSLVSSSIDVGVEVVSSGCGTVDSSTSSLNMVNPPVQENGGSKHFREPNICYVTLL</sequence>
<reference evidence="1" key="1">
    <citation type="submission" date="2022-07" db="EMBL/GenBank/DDBJ databases">
        <authorList>
            <person name="Macas J."/>
            <person name="Novak P."/>
            <person name="Neumann P."/>
        </authorList>
    </citation>
    <scope>NUCLEOTIDE SEQUENCE</scope>
</reference>
<comment type="caution">
    <text evidence="1">The sequence shown here is derived from an EMBL/GenBank/DDBJ whole genome shotgun (WGS) entry which is preliminary data.</text>
</comment>
<dbReference type="AlphaFoldDB" id="A0AAV0F6J3"/>
<proteinExistence type="predicted"/>
<protein>
    <submittedName>
        <fullName evidence="1">Uncharacterized protein</fullName>
    </submittedName>
</protein>
<evidence type="ECO:0000313" key="1">
    <source>
        <dbReference type="EMBL" id="CAH9131087.1"/>
    </source>
</evidence>
<accession>A0AAV0F6J3</accession>
<name>A0AAV0F6J3_9ASTE</name>
<dbReference type="Proteomes" id="UP001152523">
    <property type="component" value="Unassembled WGS sequence"/>
</dbReference>
<gene>
    <name evidence="1" type="ORF">CEPIT_LOCUS31144</name>
</gene>
<evidence type="ECO:0000313" key="2">
    <source>
        <dbReference type="Proteomes" id="UP001152523"/>
    </source>
</evidence>
<keyword evidence="2" id="KW-1185">Reference proteome</keyword>